<dbReference type="SUPFAM" id="SSF52540">
    <property type="entry name" value="P-loop containing nucleoside triphosphate hydrolases"/>
    <property type="match status" value="1"/>
</dbReference>
<protein>
    <recommendedName>
        <fullName evidence="4">Helicase ATP-binding domain-containing protein</fullName>
    </recommendedName>
</protein>
<evidence type="ECO:0000256" key="1">
    <source>
        <dbReference type="ARBA" id="ARBA00022741"/>
    </source>
</evidence>
<keyword evidence="1" id="KW-0547">Nucleotide-binding</keyword>
<dbReference type="GO" id="GO:0005634">
    <property type="term" value="C:nucleus"/>
    <property type="evidence" value="ECO:0007669"/>
    <property type="project" value="TreeGrafter"/>
</dbReference>
<keyword evidence="2" id="KW-0378">Hydrolase</keyword>
<proteinExistence type="predicted"/>
<sequence length="824" mass="91726">MPSHTVHSALVKLWFAHADAPWRFPAWQDITGVPNGLFPTDDAHLPKGWTRKTADDIASYFHQFQSKKSEDERIKFAGLQRKVGNDTVPGRALWRKWITDNYSKRWDIHGRIARVLNDANVHPMQLMKATGDFDDYPGATSYLPLALDAIARDLFGPESFDKANHLLRELREPTLMLAQRTWEQLRKAHVRDVGRLGKLREVMDAALAGLDRDNLSKPSLSALIRKAGKWHALALNFDSAEMLAYVDEVMAELQRLLEGLGQQVPNRSKAAKKALTNITTKDLETLASKEDVTSLGHLYDAFFSVSAVDEGAARDPAPKLSIAFAEPVDGADVGVEVEAGMTEKQIVKNLGFVLKDLPFIFNKRRHAGGLNLWDHKPEKGDPELTAFRLHPHQLAGVHATVRKLTLSKPLAGHCTGVLLADSVGLGKSLQALATVAFFIDVCTRQAKGLSLPPLIEERPFIADYNPLPSYPTLIVVPGTLLGQWENELKVAFKPKCVDILLYGTGLEEHKAFWSSSGAYAKSVHPPHSRIILASHSALYQDFSAMFGSNRHPEAFPWDHPDPKHDPEVKKEDTLYGRTYLSTIFDECQDVRNTGPRHSATLMILEQSIVRLPCTATPLQTSTKDLSAMGRLVGLPYFSSENLFDQERQDLADLRRAKIAKLEESSEGDEDADESQCPVRLEQTAIAKRIQEKFDGRVIRRTAASLKPDGTPLIDLPPLTVVHAFLQLTQREIDIIDTVTLADLEAASSANGRNISSSRFYIEHRMGVTFARKKANSKIPKFETLEKWGKFKSTKIDVCCRLVAHLLERDDAPPVAFEGGSPIFP</sequence>
<evidence type="ECO:0000313" key="6">
    <source>
        <dbReference type="Proteomes" id="UP000298030"/>
    </source>
</evidence>
<dbReference type="EMBL" id="QPFP01000694">
    <property type="protein sequence ID" value="TEB03945.1"/>
    <property type="molecule type" value="Genomic_DNA"/>
</dbReference>
<dbReference type="Pfam" id="PF00176">
    <property type="entry name" value="SNF2-rel_dom"/>
    <property type="match status" value="1"/>
</dbReference>
<keyword evidence="6" id="KW-1185">Reference proteome</keyword>
<keyword evidence="3" id="KW-0067">ATP-binding</keyword>
<feature type="non-terminal residue" evidence="5">
    <location>
        <position position="824"/>
    </location>
</feature>
<gene>
    <name evidence="5" type="ORF">FA13DRAFT_1569793</name>
</gene>
<dbReference type="SMART" id="SM00487">
    <property type="entry name" value="DEXDc"/>
    <property type="match status" value="1"/>
</dbReference>
<dbReference type="InterPro" id="IPR000330">
    <property type="entry name" value="SNF2_N"/>
</dbReference>
<organism evidence="5 6">
    <name type="scientific">Coprinellus micaceus</name>
    <name type="common">Glistening ink-cap mushroom</name>
    <name type="synonym">Coprinus micaceus</name>
    <dbReference type="NCBI Taxonomy" id="71717"/>
    <lineage>
        <taxon>Eukaryota</taxon>
        <taxon>Fungi</taxon>
        <taxon>Dikarya</taxon>
        <taxon>Basidiomycota</taxon>
        <taxon>Agaricomycotina</taxon>
        <taxon>Agaricomycetes</taxon>
        <taxon>Agaricomycetidae</taxon>
        <taxon>Agaricales</taxon>
        <taxon>Agaricineae</taxon>
        <taxon>Psathyrellaceae</taxon>
        <taxon>Coprinellus</taxon>
    </lineage>
</organism>
<feature type="domain" description="Helicase ATP-binding" evidence="4">
    <location>
        <begin position="385"/>
        <end position="648"/>
    </location>
</feature>
<dbReference type="Gene3D" id="3.40.50.10810">
    <property type="entry name" value="Tandem AAA-ATPase domain"/>
    <property type="match status" value="1"/>
</dbReference>
<dbReference type="PANTHER" id="PTHR45626">
    <property type="entry name" value="TRANSCRIPTION TERMINATION FACTOR 2-RELATED"/>
    <property type="match status" value="1"/>
</dbReference>
<dbReference type="GO" id="GO:0006281">
    <property type="term" value="P:DNA repair"/>
    <property type="evidence" value="ECO:0007669"/>
    <property type="project" value="TreeGrafter"/>
</dbReference>
<dbReference type="GO" id="GO:0008094">
    <property type="term" value="F:ATP-dependent activity, acting on DNA"/>
    <property type="evidence" value="ECO:0007669"/>
    <property type="project" value="TreeGrafter"/>
</dbReference>
<accession>A0A4Y7R4I3</accession>
<dbReference type="Proteomes" id="UP000298030">
    <property type="component" value="Unassembled WGS sequence"/>
</dbReference>
<dbReference type="GO" id="GO:0005524">
    <property type="term" value="F:ATP binding"/>
    <property type="evidence" value="ECO:0007669"/>
    <property type="project" value="UniProtKB-KW"/>
</dbReference>
<evidence type="ECO:0000256" key="3">
    <source>
        <dbReference type="ARBA" id="ARBA00022840"/>
    </source>
</evidence>
<dbReference type="InterPro" id="IPR050628">
    <property type="entry name" value="SNF2_RAD54_helicase_TF"/>
</dbReference>
<name>A0A4Y7R4I3_COPMI</name>
<comment type="caution">
    <text evidence="5">The sequence shown here is derived from an EMBL/GenBank/DDBJ whole genome shotgun (WGS) entry which is preliminary data.</text>
</comment>
<dbReference type="GO" id="GO:0016787">
    <property type="term" value="F:hydrolase activity"/>
    <property type="evidence" value="ECO:0007669"/>
    <property type="project" value="UniProtKB-KW"/>
</dbReference>
<evidence type="ECO:0000256" key="2">
    <source>
        <dbReference type="ARBA" id="ARBA00022801"/>
    </source>
</evidence>
<evidence type="ECO:0000313" key="5">
    <source>
        <dbReference type="EMBL" id="TEB03945.1"/>
    </source>
</evidence>
<dbReference type="STRING" id="71717.A0A4Y7R4I3"/>
<dbReference type="OrthoDB" id="3270319at2759"/>
<dbReference type="PANTHER" id="PTHR45626:SF22">
    <property type="entry name" value="DNA REPAIR PROTEIN RAD5"/>
    <property type="match status" value="1"/>
</dbReference>
<reference evidence="5 6" key="1">
    <citation type="journal article" date="2019" name="Nat. Ecol. Evol.">
        <title>Megaphylogeny resolves global patterns of mushroom evolution.</title>
        <authorList>
            <person name="Varga T."/>
            <person name="Krizsan K."/>
            <person name="Foldi C."/>
            <person name="Dima B."/>
            <person name="Sanchez-Garcia M."/>
            <person name="Sanchez-Ramirez S."/>
            <person name="Szollosi G.J."/>
            <person name="Szarkandi J.G."/>
            <person name="Papp V."/>
            <person name="Albert L."/>
            <person name="Andreopoulos W."/>
            <person name="Angelini C."/>
            <person name="Antonin V."/>
            <person name="Barry K.W."/>
            <person name="Bougher N.L."/>
            <person name="Buchanan P."/>
            <person name="Buyck B."/>
            <person name="Bense V."/>
            <person name="Catcheside P."/>
            <person name="Chovatia M."/>
            <person name="Cooper J."/>
            <person name="Damon W."/>
            <person name="Desjardin D."/>
            <person name="Finy P."/>
            <person name="Geml J."/>
            <person name="Haridas S."/>
            <person name="Hughes K."/>
            <person name="Justo A."/>
            <person name="Karasinski D."/>
            <person name="Kautmanova I."/>
            <person name="Kiss B."/>
            <person name="Kocsube S."/>
            <person name="Kotiranta H."/>
            <person name="LaButti K.M."/>
            <person name="Lechner B.E."/>
            <person name="Liimatainen K."/>
            <person name="Lipzen A."/>
            <person name="Lukacs Z."/>
            <person name="Mihaltcheva S."/>
            <person name="Morgado L.N."/>
            <person name="Niskanen T."/>
            <person name="Noordeloos M.E."/>
            <person name="Ohm R.A."/>
            <person name="Ortiz-Santana B."/>
            <person name="Ovrebo C."/>
            <person name="Racz N."/>
            <person name="Riley R."/>
            <person name="Savchenko A."/>
            <person name="Shiryaev A."/>
            <person name="Soop K."/>
            <person name="Spirin V."/>
            <person name="Szebenyi C."/>
            <person name="Tomsovsky M."/>
            <person name="Tulloss R.E."/>
            <person name="Uehling J."/>
            <person name="Grigoriev I.V."/>
            <person name="Vagvolgyi C."/>
            <person name="Papp T."/>
            <person name="Martin F.M."/>
            <person name="Miettinen O."/>
            <person name="Hibbett D.S."/>
            <person name="Nagy L.G."/>
        </authorList>
    </citation>
    <scope>NUCLEOTIDE SEQUENCE [LARGE SCALE GENOMIC DNA]</scope>
    <source>
        <strain evidence="5 6">FP101781</strain>
    </source>
</reference>
<dbReference type="InterPro" id="IPR014001">
    <property type="entry name" value="Helicase_ATP-bd"/>
</dbReference>
<dbReference type="InterPro" id="IPR038718">
    <property type="entry name" value="SNF2-like_sf"/>
</dbReference>
<evidence type="ECO:0000259" key="4">
    <source>
        <dbReference type="SMART" id="SM00487"/>
    </source>
</evidence>
<dbReference type="InterPro" id="IPR027417">
    <property type="entry name" value="P-loop_NTPase"/>
</dbReference>
<dbReference type="AlphaFoldDB" id="A0A4Y7R4I3"/>